<reference evidence="1 2" key="1">
    <citation type="submission" date="2017-10" db="EMBL/GenBank/DDBJ databases">
        <title>Comparative genomics in systemic dimorphic fungi from Ajellomycetaceae.</title>
        <authorList>
            <person name="Munoz J.F."/>
            <person name="Mcewen J.G."/>
            <person name="Clay O.K."/>
            <person name="Cuomo C.A."/>
        </authorList>
    </citation>
    <scope>NUCLEOTIDE SEQUENCE [LARGE SCALE GENOMIC DNA]</scope>
    <source>
        <strain evidence="1 2">UAMH7299</strain>
    </source>
</reference>
<name>A0A2B7XSB4_POLH7</name>
<protein>
    <submittedName>
        <fullName evidence="1">Uncharacterized protein</fullName>
    </submittedName>
</protein>
<proteinExistence type="predicted"/>
<keyword evidence="2" id="KW-1185">Reference proteome</keyword>
<evidence type="ECO:0000313" key="1">
    <source>
        <dbReference type="EMBL" id="PGH11522.1"/>
    </source>
</evidence>
<organism evidence="1 2">
    <name type="scientific">Polytolypa hystricis (strain UAMH7299)</name>
    <dbReference type="NCBI Taxonomy" id="1447883"/>
    <lineage>
        <taxon>Eukaryota</taxon>
        <taxon>Fungi</taxon>
        <taxon>Dikarya</taxon>
        <taxon>Ascomycota</taxon>
        <taxon>Pezizomycotina</taxon>
        <taxon>Eurotiomycetes</taxon>
        <taxon>Eurotiomycetidae</taxon>
        <taxon>Onygenales</taxon>
        <taxon>Onygenales incertae sedis</taxon>
        <taxon>Polytolypa</taxon>
    </lineage>
</organism>
<dbReference type="EMBL" id="PDNA01000131">
    <property type="protein sequence ID" value="PGH11522.1"/>
    <property type="molecule type" value="Genomic_DNA"/>
</dbReference>
<comment type="caution">
    <text evidence="1">The sequence shown here is derived from an EMBL/GenBank/DDBJ whole genome shotgun (WGS) entry which is preliminary data.</text>
</comment>
<gene>
    <name evidence="1" type="ORF">AJ80_07088</name>
</gene>
<dbReference type="Proteomes" id="UP000224634">
    <property type="component" value="Unassembled WGS sequence"/>
</dbReference>
<sequence>MHLVYFLTTNWPSLRRFLPDYLEAPNCAHREPGPHKGPELEPGLWQILEPREQPDAVIEEQRSERDQPLSICIPVPRHAELLIHLIRVFLDLYRFDFLGYNTAEDGSRICLLRLFVNPYQHVVKTFSFPLDRHISSNRSSEDWSGLVPAGDFLTVHVKTGGMEGAESGFFPGEGEVPTRLFVSLIMLRVE</sequence>
<accession>A0A2B7XSB4</accession>
<evidence type="ECO:0000313" key="2">
    <source>
        <dbReference type="Proteomes" id="UP000224634"/>
    </source>
</evidence>
<dbReference type="AlphaFoldDB" id="A0A2B7XSB4"/>